<gene>
    <name evidence="5" type="ORF">JOF46_004218</name>
</gene>
<dbReference type="InterPro" id="IPR055170">
    <property type="entry name" value="GFO_IDH_MocA-like_dom"/>
</dbReference>
<dbReference type="PANTHER" id="PTHR42840:SF3">
    <property type="entry name" value="BINDING ROSSMANN FOLD OXIDOREDUCTASE, PUTATIVE (AFU_ORTHOLOGUE AFUA_2G10240)-RELATED"/>
    <property type="match status" value="1"/>
</dbReference>
<dbReference type="Proteomes" id="UP000766570">
    <property type="component" value="Unassembled WGS sequence"/>
</dbReference>
<dbReference type="InterPro" id="IPR030827">
    <property type="entry name" value="Myo_inos_IolG"/>
</dbReference>
<dbReference type="PRINTS" id="PR00080">
    <property type="entry name" value="SDRFAMILY"/>
</dbReference>
<proteinExistence type="inferred from homology"/>
<evidence type="ECO:0000259" key="4">
    <source>
        <dbReference type="SMART" id="SM00822"/>
    </source>
</evidence>
<reference evidence="5 6" key="1">
    <citation type="submission" date="2021-03" db="EMBL/GenBank/DDBJ databases">
        <title>Sequencing the genomes of 1000 actinobacteria strains.</title>
        <authorList>
            <person name="Klenk H.-P."/>
        </authorList>
    </citation>
    <scope>NUCLEOTIDE SEQUENCE [LARGE SCALE GENOMIC DNA]</scope>
    <source>
        <strain evidence="5 6">DSM 15454</strain>
    </source>
</reference>
<accession>A0ABS4WJE5</accession>
<evidence type="ECO:0000313" key="6">
    <source>
        <dbReference type="Proteomes" id="UP000766570"/>
    </source>
</evidence>
<dbReference type="Pfam" id="PF22725">
    <property type="entry name" value="GFO_IDH_MocA_C3"/>
    <property type="match status" value="1"/>
</dbReference>
<dbReference type="RefSeq" id="WP_342592525.1">
    <property type="nucleotide sequence ID" value="NZ_BAAAMI010000012.1"/>
</dbReference>
<dbReference type="SUPFAM" id="SSF55347">
    <property type="entry name" value="Glyceraldehyde-3-phosphate dehydrogenase-like, C-terminal domain"/>
    <property type="match status" value="1"/>
</dbReference>
<dbReference type="PRINTS" id="PR00081">
    <property type="entry name" value="GDHRDH"/>
</dbReference>
<dbReference type="Gene3D" id="3.40.50.720">
    <property type="entry name" value="NAD(P)-binding Rossmann-like Domain"/>
    <property type="match status" value="2"/>
</dbReference>
<comment type="similarity">
    <text evidence="1">Belongs to the Gfo/Idh/MocA family.</text>
</comment>
<organism evidence="5 6">
    <name type="scientific">Paeniglutamicibacter psychrophenolicus</name>
    <dbReference type="NCBI Taxonomy" id="257454"/>
    <lineage>
        <taxon>Bacteria</taxon>
        <taxon>Bacillati</taxon>
        <taxon>Actinomycetota</taxon>
        <taxon>Actinomycetes</taxon>
        <taxon>Micrococcales</taxon>
        <taxon>Micrococcaceae</taxon>
        <taxon>Paeniglutamicibacter</taxon>
    </lineage>
</organism>
<sequence>MEKRILRVGLLGSGRIGRVHAANLAAHPGIDFAWVADPMLDSAREVAALHGATATADAAGVLEDPALDALLICSPTSTHVDLIIEASRRGIAVLCEKPVDLDLARARACREATAGATAPIMMGFNRRFDPSFKEVREAVEAGEIGTLENLGITSRDPAPAPLGYLESSGGIFKDQSIHDLDMARSFLPDIVEVTAHGSNLFDEGIAALGDYDTVLITLRAASGALVSISNSRHCASGYDQRLEAFGASGMLEVANMTDTMVRRSTASGTGTAGAFQPFFLERYARAYAEELDYFVSCVLRGTAPVPGLEDGIAALELAEAALLSVREKRTVAVSEIRRGGGFPVSLQNLLAGKVLLVSGGTQGLGAAIARAAAAQGAEGITVTGRRAEPGRALAAELTGAGTPTEFIAADLAVVAEARATVTGTIERFGRVDLVVNAAGLTTRGTMLDTDEALFDAHVAVNLRAPFFIMQEAIAHLVERGAGGNIVNIVTMSEHGGQPYLAPYVASKSGLAGLVRNAAHAHRWDRIRINGLNIGWTATEGEDAIQRRFHGGGDDWLAKASASVPMGKLGQPDEIADFVVFLLSGRSGVVTGSVIDWDQSVPGAHD</sequence>
<name>A0ABS4WJE5_9MICC</name>
<dbReference type="InterPro" id="IPR057326">
    <property type="entry name" value="KR_dom"/>
</dbReference>
<dbReference type="PANTHER" id="PTHR42840">
    <property type="entry name" value="NAD(P)-BINDING ROSSMANN-FOLD SUPERFAMILY PROTEIN-RELATED"/>
    <property type="match status" value="1"/>
</dbReference>
<dbReference type="SMART" id="SM00822">
    <property type="entry name" value="PKS_KR"/>
    <property type="match status" value="1"/>
</dbReference>
<dbReference type="Pfam" id="PF13561">
    <property type="entry name" value="adh_short_C2"/>
    <property type="match status" value="1"/>
</dbReference>
<dbReference type="EMBL" id="JAGIOE010000001">
    <property type="protein sequence ID" value="MBP2376306.1"/>
    <property type="molecule type" value="Genomic_DNA"/>
</dbReference>
<evidence type="ECO:0000256" key="1">
    <source>
        <dbReference type="ARBA" id="ARBA00010928"/>
    </source>
</evidence>
<dbReference type="InterPro" id="IPR036291">
    <property type="entry name" value="NAD(P)-bd_dom_sf"/>
</dbReference>
<protein>
    <submittedName>
        <fullName evidence="5">Inositol 2-dehydrogenase</fullName>
    </submittedName>
</protein>
<keyword evidence="2" id="KW-0560">Oxidoreductase</keyword>
<keyword evidence="6" id="KW-1185">Reference proteome</keyword>
<dbReference type="NCBIfam" id="TIGR04380">
    <property type="entry name" value="myo_inos_iolG"/>
    <property type="match status" value="1"/>
</dbReference>
<evidence type="ECO:0000256" key="3">
    <source>
        <dbReference type="ARBA" id="ARBA00023027"/>
    </source>
</evidence>
<comment type="caution">
    <text evidence="5">The sequence shown here is derived from an EMBL/GenBank/DDBJ whole genome shotgun (WGS) entry which is preliminary data.</text>
</comment>
<feature type="domain" description="Ketoreductase" evidence="4">
    <location>
        <begin position="353"/>
        <end position="528"/>
    </location>
</feature>
<dbReference type="NCBIfam" id="NF004847">
    <property type="entry name" value="PRK06198.1"/>
    <property type="match status" value="1"/>
</dbReference>
<dbReference type="Gene3D" id="3.30.360.10">
    <property type="entry name" value="Dihydrodipicolinate Reductase, domain 2"/>
    <property type="match status" value="1"/>
</dbReference>
<dbReference type="InterPro" id="IPR002347">
    <property type="entry name" value="SDR_fam"/>
</dbReference>
<evidence type="ECO:0000313" key="5">
    <source>
        <dbReference type="EMBL" id="MBP2376306.1"/>
    </source>
</evidence>
<dbReference type="InterPro" id="IPR000683">
    <property type="entry name" value="Gfo/Idh/MocA-like_OxRdtase_N"/>
</dbReference>
<dbReference type="CDD" id="cd05233">
    <property type="entry name" value="SDR_c"/>
    <property type="match status" value="1"/>
</dbReference>
<evidence type="ECO:0000256" key="2">
    <source>
        <dbReference type="ARBA" id="ARBA00023002"/>
    </source>
</evidence>
<dbReference type="SUPFAM" id="SSF51735">
    <property type="entry name" value="NAD(P)-binding Rossmann-fold domains"/>
    <property type="match status" value="2"/>
</dbReference>
<keyword evidence="3" id="KW-0520">NAD</keyword>
<dbReference type="Pfam" id="PF01408">
    <property type="entry name" value="GFO_IDH_MocA"/>
    <property type="match status" value="1"/>
</dbReference>